<dbReference type="EMBL" id="FNMZ01000004">
    <property type="protein sequence ID" value="SDX32369.1"/>
    <property type="molecule type" value="Genomic_DNA"/>
</dbReference>
<feature type="compositionally biased region" description="Basic and acidic residues" evidence="1">
    <location>
        <begin position="178"/>
        <end position="193"/>
    </location>
</feature>
<proteinExistence type="predicted"/>
<dbReference type="PANTHER" id="PTHR38340:SF1">
    <property type="entry name" value="S-LAYER PROTEIN"/>
    <property type="match status" value="1"/>
</dbReference>
<dbReference type="PRINTS" id="PR00313">
    <property type="entry name" value="CABNDNGRPT"/>
</dbReference>
<evidence type="ECO:0000313" key="3">
    <source>
        <dbReference type="Proteomes" id="UP000199118"/>
    </source>
</evidence>
<feature type="region of interest" description="Disordered" evidence="1">
    <location>
        <begin position="320"/>
        <end position="347"/>
    </location>
</feature>
<dbReference type="Proteomes" id="UP000199118">
    <property type="component" value="Unassembled WGS sequence"/>
</dbReference>
<dbReference type="InterPro" id="IPR018511">
    <property type="entry name" value="Hemolysin-typ_Ca-bd_CS"/>
</dbReference>
<gene>
    <name evidence="2" type="ORF">SAMN05444336_104298</name>
</gene>
<dbReference type="RefSeq" id="WP_092682639.1">
    <property type="nucleotide sequence ID" value="NZ_FNMZ01000004.1"/>
</dbReference>
<dbReference type="PROSITE" id="PS00330">
    <property type="entry name" value="HEMOLYSIN_CALCIUM"/>
    <property type="match status" value="2"/>
</dbReference>
<evidence type="ECO:0000313" key="2">
    <source>
        <dbReference type="EMBL" id="SDX32369.1"/>
    </source>
</evidence>
<name>A0A1H3AU47_9RHOB</name>
<dbReference type="InterPro" id="IPR038081">
    <property type="entry name" value="CalX-like_sf"/>
</dbReference>
<keyword evidence="3" id="KW-1185">Reference proteome</keyword>
<dbReference type="OrthoDB" id="7798885at2"/>
<evidence type="ECO:0008006" key="4">
    <source>
        <dbReference type="Google" id="ProtNLM"/>
    </source>
</evidence>
<organism evidence="2 3">
    <name type="scientific">Albimonas donghaensis</name>
    <dbReference type="NCBI Taxonomy" id="356660"/>
    <lineage>
        <taxon>Bacteria</taxon>
        <taxon>Pseudomonadati</taxon>
        <taxon>Pseudomonadota</taxon>
        <taxon>Alphaproteobacteria</taxon>
        <taxon>Rhodobacterales</taxon>
        <taxon>Paracoccaceae</taxon>
        <taxon>Albimonas</taxon>
    </lineage>
</organism>
<dbReference type="AlphaFoldDB" id="A0A1H3AU47"/>
<dbReference type="Gene3D" id="2.150.10.10">
    <property type="entry name" value="Serralysin-like metalloprotease, C-terminal"/>
    <property type="match status" value="1"/>
</dbReference>
<feature type="compositionally biased region" description="Gly residues" evidence="1">
    <location>
        <begin position="336"/>
        <end position="345"/>
    </location>
</feature>
<dbReference type="InterPro" id="IPR011049">
    <property type="entry name" value="Serralysin-like_metalloprot_C"/>
</dbReference>
<evidence type="ECO:0000256" key="1">
    <source>
        <dbReference type="SAM" id="MobiDB-lite"/>
    </source>
</evidence>
<dbReference type="Gene3D" id="2.60.40.2030">
    <property type="match status" value="1"/>
</dbReference>
<accession>A0A1H3AU47</accession>
<reference evidence="2 3" key="1">
    <citation type="submission" date="2016-10" db="EMBL/GenBank/DDBJ databases">
        <authorList>
            <person name="de Groot N.N."/>
        </authorList>
    </citation>
    <scope>NUCLEOTIDE SEQUENCE [LARGE SCALE GENOMIC DNA]</scope>
    <source>
        <strain evidence="2 3">DSM 17890</strain>
    </source>
</reference>
<dbReference type="PANTHER" id="PTHR38340">
    <property type="entry name" value="S-LAYER PROTEIN"/>
    <property type="match status" value="1"/>
</dbReference>
<feature type="region of interest" description="Disordered" evidence="1">
    <location>
        <begin position="169"/>
        <end position="207"/>
    </location>
</feature>
<protein>
    <recommendedName>
        <fullName evidence="4">Hemolysin-type calcium-binding repeat-containing protein</fullName>
    </recommendedName>
</protein>
<dbReference type="STRING" id="356660.SAMN05444336_104298"/>
<dbReference type="InterPro" id="IPR050557">
    <property type="entry name" value="RTX_toxin/Mannuronan_C5-epim"/>
</dbReference>
<feature type="compositionally biased region" description="Gly residues" evidence="1">
    <location>
        <begin position="194"/>
        <end position="207"/>
    </location>
</feature>
<sequence length="679" mass="66320">MADFIVTTGEDVVDDTDNRLSLREAFAQINAADSAQRQRILFADGVDRVEIFDEGLFLNAPNLVIDGDADGDGIGDVTLTGEVEGAFMIGAAGDAALTLRDIAFEDVTVVAPDVADGRDGADGADVNGARGRAGAEGDGGRFLGLIKAAGDLALDGVRISDAAILGVDAGDGGDGGDGQDRNARPRADGDGADGRNGGHGGDGGDGGTGNNVAVIVANGALSATDSGIDDSVRLIAGDGGNGGEGGAGGDGGAGGAGGGQSNIAGGDGGDGGDGGLGGDGGDGGDSGAGGYAIAGIYFTGEADDLDVSGLAIGGGMDAAAGAAGDEGEGGSRGRGGEGGAGGAGGTFADNGANGRAGADGDAGADGQAFFAGASVAGVFPQIDGVEPADALVYAAGLGGPVTEGESLTFALVRTGASDVAISVTWTLEGGEGFGAGDVSALTGVETFEAGGPDVIEVEISAVLDDVREDDERFAFVISEVTPAEGSDDAVAIGTEAVSALIENARGAPQEVLTGGRGRDVLKGSRLDEDLLGFGGRDKLVGARGEDLLKGGRGKDKLNGGGGDDVLVGGLHRDKLIGGRGDDMFVFEALRHAGRDGKGDRIVDFGRGGDLIDLSGIDADAIARGDQAFAFIGAGDFSETAGELRQNGDLIEGDVNGDGAADFELRLLNSVVMTSDDFVL</sequence>
<feature type="region of interest" description="Disordered" evidence="1">
    <location>
        <begin position="243"/>
        <end position="282"/>
    </location>
</feature>
<dbReference type="SUPFAM" id="SSF141072">
    <property type="entry name" value="CalX-like"/>
    <property type="match status" value="1"/>
</dbReference>